<reference evidence="3" key="1">
    <citation type="submission" date="2018-05" db="EMBL/GenBank/DDBJ databases">
        <authorList>
            <person name="Lanie J.A."/>
            <person name="Ng W.-L."/>
            <person name="Kazmierczak K.M."/>
            <person name="Andrzejewski T.M."/>
            <person name="Davidsen T.M."/>
            <person name="Wayne K.J."/>
            <person name="Tettelin H."/>
            <person name="Glass J.I."/>
            <person name="Rusch D."/>
            <person name="Podicherti R."/>
            <person name="Tsui H.-C.T."/>
            <person name="Winkler M.E."/>
        </authorList>
    </citation>
    <scope>NUCLEOTIDE SEQUENCE</scope>
</reference>
<gene>
    <name evidence="3" type="ORF">METZ01_LOCUS150528</name>
</gene>
<name>A0A382A8D2_9ZZZZ</name>
<dbReference type="GO" id="GO:0008483">
    <property type="term" value="F:transaminase activity"/>
    <property type="evidence" value="ECO:0007669"/>
    <property type="project" value="InterPro"/>
</dbReference>
<evidence type="ECO:0000256" key="1">
    <source>
        <dbReference type="ARBA" id="ARBA00008954"/>
    </source>
</evidence>
<accession>A0A382A8D2</accession>
<dbReference type="EMBL" id="UINC01024303">
    <property type="protein sequence ID" value="SVA97674.1"/>
    <property type="molecule type" value="Genomic_DNA"/>
</dbReference>
<dbReference type="CDD" id="cd00610">
    <property type="entry name" value="OAT_like"/>
    <property type="match status" value="1"/>
</dbReference>
<dbReference type="PROSITE" id="PS00600">
    <property type="entry name" value="AA_TRANSFER_CLASS_3"/>
    <property type="match status" value="1"/>
</dbReference>
<keyword evidence="2" id="KW-0663">Pyridoxal phosphate</keyword>
<organism evidence="3">
    <name type="scientific">marine metagenome</name>
    <dbReference type="NCBI Taxonomy" id="408172"/>
    <lineage>
        <taxon>unclassified sequences</taxon>
        <taxon>metagenomes</taxon>
        <taxon>ecological metagenomes</taxon>
    </lineage>
</organism>
<dbReference type="SUPFAM" id="SSF53383">
    <property type="entry name" value="PLP-dependent transferases"/>
    <property type="match status" value="1"/>
</dbReference>
<proteinExistence type="inferred from homology"/>
<dbReference type="InterPro" id="IPR015422">
    <property type="entry name" value="PyrdxlP-dep_Trfase_small"/>
</dbReference>
<dbReference type="Pfam" id="PF00202">
    <property type="entry name" value="Aminotran_3"/>
    <property type="match status" value="1"/>
</dbReference>
<feature type="non-terminal residue" evidence="3">
    <location>
        <position position="1"/>
    </location>
</feature>
<dbReference type="GO" id="GO:0030170">
    <property type="term" value="F:pyridoxal phosphate binding"/>
    <property type="evidence" value="ECO:0007669"/>
    <property type="project" value="InterPro"/>
</dbReference>
<dbReference type="AlphaFoldDB" id="A0A382A8D2"/>
<dbReference type="InterPro" id="IPR005814">
    <property type="entry name" value="Aminotrans_3"/>
</dbReference>
<dbReference type="Gene3D" id="3.40.640.10">
    <property type="entry name" value="Type I PLP-dependent aspartate aminotransferase-like (Major domain)"/>
    <property type="match status" value="1"/>
</dbReference>
<sequence length="302" mass="33121">TGGVLWLGSNPASPRSDFEPEYPGMLYAPQPNSYRCELGGTTPSECAYRCAKSVEELILNNDPDTVAALIAEPIATPLGSPVPGEEYWPMLREICDRYGIVLIADEVICGFGRTGKMFASEHWGVVPDIMTVAKGIISSYLPLAATVVSERIASQFAGEENYLRHVFTSSGHPVSAAAALKNIEIIEKENLVDNAARVGEYFKNQLMELKENHKIIGDVRGLGLLLSIELVSDRRTKMGFPKELRVSERLNQKFRENGLIFRVGSEILNIGPPLCITTSEVDEIVSVLDKSLGELSTEVHLK</sequence>
<evidence type="ECO:0000256" key="2">
    <source>
        <dbReference type="ARBA" id="ARBA00022898"/>
    </source>
</evidence>
<evidence type="ECO:0008006" key="4">
    <source>
        <dbReference type="Google" id="ProtNLM"/>
    </source>
</evidence>
<dbReference type="Gene3D" id="3.90.1150.10">
    <property type="entry name" value="Aspartate Aminotransferase, domain 1"/>
    <property type="match status" value="1"/>
</dbReference>
<protein>
    <recommendedName>
        <fullName evidence="4">Aspartate aminotransferase family protein</fullName>
    </recommendedName>
</protein>
<comment type="similarity">
    <text evidence="1">Belongs to the class-III pyridoxal-phosphate-dependent aminotransferase family.</text>
</comment>
<evidence type="ECO:0000313" key="3">
    <source>
        <dbReference type="EMBL" id="SVA97674.1"/>
    </source>
</evidence>
<dbReference type="InterPro" id="IPR015421">
    <property type="entry name" value="PyrdxlP-dep_Trfase_major"/>
</dbReference>
<dbReference type="InterPro" id="IPR049704">
    <property type="entry name" value="Aminotrans_3_PPA_site"/>
</dbReference>
<dbReference type="InterPro" id="IPR015424">
    <property type="entry name" value="PyrdxlP-dep_Trfase"/>
</dbReference>
<dbReference type="PANTHER" id="PTHR43094">
    <property type="entry name" value="AMINOTRANSFERASE"/>
    <property type="match status" value="1"/>
</dbReference>
<dbReference type="PANTHER" id="PTHR43094:SF1">
    <property type="entry name" value="AMINOTRANSFERASE CLASS-III"/>
    <property type="match status" value="1"/>
</dbReference>